<reference evidence="1 2" key="1">
    <citation type="submission" date="2019-01" db="EMBL/GenBank/DDBJ databases">
        <title>High-quality draft genome of. Pseudomonas songnenensis str. L103, a full-fledged denitrifier isolated from 100 meters deep aquifer in a heavily nitrogen fertilized agricultural area.</title>
        <authorList>
            <person name="Liu M."/>
            <person name="Liu B."/>
        </authorList>
    </citation>
    <scope>NUCLEOTIDE SEQUENCE [LARGE SCALE GENOMIC DNA]</scope>
    <source>
        <strain evidence="1 2">L103</strain>
    </source>
</reference>
<dbReference type="Proteomes" id="UP000282800">
    <property type="component" value="Unassembled WGS sequence"/>
</dbReference>
<organism evidence="1 2">
    <name type="scientific">Pseudomonas songnenensis</name>
    <dbReference type="NCBI Taxonomy" id="1176259"/>
    <lineage>
        <taxon>Bacteria</taxon>
        <taxon>Pseudomonadati</taxon>
        <taxon>Pseudomonadota</taxon>
        <taxon>Gammaproteobacteria</taxon>
        <taxon>Pseudomonadales</taxon>
        <taxon>Pseudomonadaceae</taxon>
        <taxon>Pseudomonas</taxon>
    </lineage>
</organism>
<protein>
    <submittedName>
        <fullName evidence="1">Uncharacterized protein</fullName>
    </submittedName>
</protein>
<evidence type="ECO:0000313" key="2">
    <source>
        <dbReference type="Proteomes" id="UP000282800"/>
    </source>
</evidence>
<dbReference type="OrthoDB" id="2962756at2"/>
<gene>
    <name evidence="1" type="ORF">EJA06_022045</name>
</gene>
<sequence>MYLTKYGLFDGNSWEALLQLIYKTNHRADGYQEMPASPGDFGIEGYVGKTGVAFQCYCPDNNCNQDDLYDKQRGKITRDLGKLAQYEAEIRSRLGGALIKEWVFITPEVNRNKLLRHAKIKEAEVRSWNLSILSPDFTILLHDADFYSREIQEQKSLQGEAIYMEGISLSLPNLDGDLTEYEEHILRKSKLRVAASLGIDEINMSDEKQRAKVQRLYSKTLEIFLDFGRFRNQLDTISPILFHKVERILGTFQGEVDEWRDTLSASPDELTEKVKGDLRMRLEAELKTHIDYTLSTQIVNHAVANWLGLCQLDYE</sequence>
<dbReference type="EMBL" id="RWYU02000012">
    <property type="protein sequence ID" value="RYJ59194.1"/>
    <property type="molecule type" value="Genomic_DNA"/>
</dbReference>
<name>A0A482TZD4_9PSED</name>
<proteinExistence type="predicted"/>
<evidence type="ECO:0000313" key="1">
    <source>
        <dbReference type="EMBL" id="RYJ59194.1"/>
    </source>
</evidence>
<comment type="caution">
    <text evidence="1">The sequence shown here is derived from an EMBL/GenBank/DDBJ whole genome shotgun (WGS) entry which is preliminary data.</text>
</comment>
<accession>A0A482TZD4</accession>
<dbReference type="RefSeq" id="WP_126190709.1">
    <property type="nucleotide sequence ID" value="NZ_RWYU02000012.1"/>
</dbReference>
<dbReference type="AlphaFoldDB" id="A0A482TZD4"/>